<accession>A0A6I6UFE3</accession>
<evidence type="ECO:0000313" key="7">
    <source>
        <dbReference type="EMBL" id="QHE60678.1"/>
    </source>
</evidence>
<dbReference type="InterPro" id="IPR013325">
    <property type="entry name" value="RNA_pol_sigma_r2"/>
</dbReference>
<dbReference type="InterPro" id="IPR036388">
    <property type="entry name" value="WH-like_DNA-bd_sf"/>
</dbReference>
<gene>
    <name evidence="7" type="ORF">FHE72_06185</name>
</gene>
<dbReference type="InterPro" id="IPR013324">
    <property type="entry name" value="RNA_pol_sigma_r3/r4-like"/>
</dbReference>
<dbReference type="SUPFAM" id="SSF88946">
    <property type="entry name" value="Sigma2 domain of RNA polymerase sigma factors"/>
    <property type="match status" value="1"/>
</dbReference>
<dbReference type="Gene3D" id="1.10.1740.10">
    <property type="match status" value="1"/>
</dbReference>
<dbReference type="SUPFAM" id="SSF88659">
    <property type="entry name" value="Sigma3 and sigma4 domains of RNA polymerase sigma factors"/>
    <property type="match status" value="1"/>
</dbReference>
<protein>
    <submittedName>
        <fullName evidence="7">RNA polymerase subunit sigma</fullName>
    </submittedName>
</protein>
<organism evidence="7 8">
    <name type="scientific">Rossellomorea vietnamensis</name>
    <dbReference type="NCBI Taxonomy" id="218284"/>
    <lineage>
        <taxon>Bacteria</taxon>
        <taxon>Bacillati</taxon>
        <taxon>Bacillota</taxon>
        <taxon>Bacilli</taxon>
        <taxon>Bacillales</taxon>
        <taxon>Bacillaceae</taxon>
        <taxon>Rossellomorea</taxon>
    </lineage>
</organism>
<dbReference type="PANTHER" id="PTHR43133:SF8">
    <property type="entry name" value="RNA POLYMERASE SIGMA FACTOR HI_1459-RELATED"/>
    <property type="match status" value="1"/>
</dbReference>
<name>A0A6I6UFE3_9BACI</name>
<dbReference type="GO" id="GO:0006352">
    <property type="term" value="P:DNA-templated transcription initiation"/>
    <property type="evidence" value="ECO:0007669"/>
    <property type="project" value="InterPro"/>
</dbReference>
<keyword evidence="4" id="KW-0238">DNA-binding</keyword>
<evidence type="ECO:0000313" key="8">
    <source>
        <dbReference type="Proteomes" id="UP000465062"/>
    </source>
</evidence>
<dbReference type="EMBL" id="CP047394">
    <property type="protein sequence ID" value="QHE60678.1"/>
    <property type="molecule type" value="Genomic_DNA"/>
</dbReference>
<evidence type="ECO:0000256" key="2">
    <source>
        <dbReference type="ARBA" id="ARBA00023015"/>
    </source>
</evidence>
<dbReference type="GO" id="GO:0003677">
    <property type="term" value="F:DNA binding"/>
    <property type="evidence" value="ECO:0007669"/>
    <property type="project" value="UniProtKB-KW"/>
</dbReference>
<dbReference type="InterPro" id="IPR039425">
    <property type="entry name" value="RNA_pol_sigma-70-like"/>
</dbReference>
<dbReference type="Proteomes" id="UP000465062">
    <property type="component" value="Chromosome"/>
</dbReference>
<dbReference type="Gene3D" id="1.10.10.10">
    <property type="entry name" value="Winged helix-like DNA-binding domain superfamily/Winged helix DNA-binding domain"/>
    <property type="match status" value="1"/>
</dbReference>
<comment type="similarity">
    <text evidence="1">Belongs to the sigma-70 factor family. ECF subfamily.</text>
</comment>
<reference evidence="7 8" key="1">
    <citation type="submission" date="2019-06" db="EMBL/GenBank/DDBJ databases">
        <title>An operon consisting of a P-type ATPase gene and a transcriptional regular gene given the different cadmium resistance in Bacillus vietamensis 151-6 and Bacillus marisflavi 151-25.</title>
        <authorList>
            <person name="Yu X."/>
        </authorList>
    </citation>
    <scope>NUCLEOTIDE SEQUENCE [LARGE SCALE GENOMIC DNA]</scope>
    <source>
        <strain evidence="7 8">151-6</strain>
    </source>
</reference>
<dbReference type="KEGG" id="bvq:FHE72_06185"/>
<dbReference type="Pfam" id="PF08281">
    <property type="entry name" value="Sigma70_r4_2"/>
    <property type="match status" value="1"/>
</dbReference>
<evidence type="ECO:0000256" key="4">
    <source>
        <dbReference type="ARBA" id="ARBA00023125"/>
    </source>
</evidence>
<evidence type="ECO:0000259" key="6">
    <source>
        <dbReference type="Pfam" id="PF08281"/>
    </source>
</evidence>
<dbReference type="InterPro" id="IPR013249">
    <property type="entry name" value="RNA_pol_sigma70_r4_t2"/>
</dbReference>
<keyword evidence="5" id="KW-0804">Transcription</keyword>
<evidence type="ECO:0000256" key="1">
    <source>
        <dbReference type="ARBA" id="ARBA00010641"/>
    </source>
</evidence>
<sequence>MQMRSVFNLDEEGIEEMVPKLFRYCYFLTKDKWDGEDLAQESVYKALTRYPDRQDWSPALLKKMAYHLWIDKGRKESRETIGSVPESGVDIHLKEWISPEMIGVLSNRLTPKQLFAFVLKEAFQYKISEVAILLNLTETAVKALLNRSRAKLKKISDDDEWGESDSYGEDTLQKELNAILYRCLKAQDPSLLIAYIPTLIATGTVHMTAPEIPSSSHVLSMAA</sequence>
<dbReference type="PANTHER" id="PTHR43133">
    <property type="entry name" value="RNA POLYMERASE ECF-TYPE SIGMA FACTO"/>
    <property type="match status" value="1"/>
</dbReference>
<evidence type="ECO:0000256" key="3">
    <source>
        <dbReference type="ARBA" id="ARBA00023082"/>
    </source>
</evidence>
<keyword evidence="2" id="KW-0805">Transcription regulation</keyword>
<evidence type="ECO:0000256" key="5">
    <source>
        <dbReference type="ARBA" id="ARBA00023163"/>
    </source>
</evidence>
<proteinExistence type="inferred from homology"/>
<dbReference type="RefSeq" id="WP_159361587.1">
    <property type="nucleotide sequence ID" value="NZ_CP047394.1"/>
</dbReference>
<dbReference type="AlphaFoldDB" id="A0A6I6UFE3"/>
<feature type="domain" description="RNA polymerase sigma factor 70 region 4 type 2" evidence="6">
    <location>
        <begin position="105"/>
        <end position="152"/>
    </location>
</feature>
<keyword evidence="3" id="KW-0731">Sigma factor</keyword>
<dbReference type="GO" id="GO:0016987">
    <property type="term" value="F:sigma factor activity"/>
    <property type="evidence" value="ECO:0007669"/>
    <property type="project" value="UniProtKB-KW"/>
</dbReference>